<dbReference type="Proteomes" id="UP000028999">
    <property type="component" value="Unassembled WGS sequence"/>
</dbReference>
<reference evidence="2 3" key="1">
    <citation type="journal article" date="2014" name="Science">
        <title>Plant genetics. Early allopolyploid evolution in the post-Neolithic Brassica napus oilseed genome.</title>
        <authorList>
            <person name="Chalhoub B."/>
            <person name="Denoeud F."/>
            <person name="Liu S."/>
            <person name="Parkin I.A."/>
            <person name="Tang H."/>
            <person name="Wang X."/>
            <person name="Chiquet J."/>
            <person name="Belcram H."/>
            <person name="Tong C."/>
            <person name="Samans B."/>
            <person name="Correa M."/>
            <person name="Da Silva C."/>
            <person name="Just J."/>
            <person name="Falentin C."/>
            <person name="Koh C.S."/>
            <person name="Le Clainche I."/>
            <person name="Bernard M."/>
            <person name="Bento P."/>
            <person name="Noel B."/>
            <person name="Labadie K."/>
            <person name="Alberti A."/>
            <person name="Charles M."/>
            <person name="Arnaud D."/>
            <person name="Guo H."/>
            <person name="Daviaud C."/>
            <person name="Alamery S."/>
            <person name="Jabbari K."/>
            <person name="Zhao M."/>
            <person name="Edger P.P."/>
            <person name="Chelaifa H."/>
            <person name="Tack D."/>
            <person name="Lassalle G."/>
            <person name="Mestiri I."/>
            <person name="Schnel N."/>
            <person name="Le Paslier M.C."/>
            <person name="Fan G."/>
            <person name="Renault V."/>
            <person name="Bayer P.E."/>
            <person name="Golicz A.A."/>
            <person name="Manoli S."/>
            <person name="Lee T.H."/>
            <person name="Thi V.H."/>
            <person name="Chalabi S."/>
            <person name="Hu Q."/>
            <person name="Fan C."/>
            <person name="Tollenaere R."/>
            <person name="Lu Y."/>
            <person name="Battail C."/>
            <person name="Shen J."/>
            <person name="Sidebottom C.H."/>
            <person name="Wang X."/>
            <person name="Canaguier A."/>
            <person name="Chauveau A."/>
            <person name="Berard A."/>
            <person name="Deniot G."/>
            <person name="Guan M."/>
            <person name="Liu Z."/>
            <person name="Sun F."/>
            <person name="Lim Y.P."/>
            <person name="Lyons E."/>
            <person name="Town C.D."/>
            <person name="Bancroft I."/>
            <person name="Wang X."/>
            <person name="Meng J."/>
            <person name="Ma J."/>
            <person name="Pires J.C."/>
            <person name="King G.J."/>
            <person name="Brunel D."/>
            <person name="Delourme R."/>
            <person name="Renard M."/>
            <person name="Aury J.M."/>
            <person name="Adams K.L."/>
            <person name="Batley J."/>
            <person name="Snowdon R.J."/>
            <person name="Tost J."/>
            <person name="Edwards D."/>
            <person name="Zhou Y."/>
            <person name="Hua W."/>
            <person name="Sharpe A.G."/>
            <person name="Paterson A.H."/>
            <person name="Guan C."/>
            <person name="Wincker P."/>
        </authorList>
    </citation>
    <scope>NUCLEOTIDE SEQUENCE [LARGE SCALE GENOMIC DNA]</scope>
    <source>
        <strain evidence="3">cv. Darmor-bzh</strain>
    </source>
</reference>
<feature type="chain" id="PRO_5001738889" evidence="1">
    <location>
        <begin position="21"/>
        <end position="46"/>
    </location>
</feature>
<accession>A0A078IZM9</accession>
<protein>
    <submittedName>
        <fullName evidence="2">BnaCnng32590D protein</fullName>
    </submittedName>
</protein>
<evidence type="ECO:0000313" key="3">
    <source>
        <dbReference type="Proteomes" id="UP000028999"/>
    </source>
</evidence>
<sequence>MAATLLVGFCSLFVYLTCWCQEELRRMCEMSAASGYRVQDVKGKTS</sequence>
<dbReference type="AlphaFoldDB" id="A0A078IZM9"/>
<feature type="signal peptide" evidence="1">
    <location>
        <begin position="1"/>
        <end position="20"/>
    </location>
</feature>
<proteinExistence type="predicted"/>
<organism evidence="2 3">
    <name type="scientific">Brassica napus</name>
    <name type="common">Rape</name>
    <dbReference type="NCBI Taxonomy" id="3708"/>
    <lineage>
        <taxon>Eukaryota</taxon>
        <taxon>Viridiplantae</taxon>
        <taxon>Streptophyta</taxon>
        <taxon>Embryophyta</taxon>
        <taxon>Tracheophyta</taxon>
        <taxon>Spermatophyta</taxon>
        <taxon>Magnoliopsida</taxon>
        <taxon>eudicotyledons</taxon>
        <taxon>Gunneridae</taxon>
        <taxon>Pentapetalae</taxon>
        <taxon>rosids</taxon>
        <taxon>malvids</taxon>
        <taxon>Brassicales</taxon>
        <taxon>Brassicaceae</taxon>
        <taxon>Brassiceae</taxon>
        <taxon>Brassica</taxon>
    </lineage>
</organism>
<evidence type="ECO:0000256" key="1">
    <source>
        <dbReference type="SAM" id="SignalP"/>
    </source>
</evidence>
<name>A0A078IZM9_BRANA</name>
<gene>
    <name evidence="2" type="primary">BnaCnng32590D</name>
    <name evidence="2" type="ORF">GSBRNA2T00022886001</name>
</gene>
<dbReference type="Gramene" id="CDY57959">
    <property type="protein sequence ID" value="CDY57959"/>
    <property type="gene ID" value="GSBRNA2T00022886001"/>
</dbReference>
<dbReference type="PaxDb" id="3708-A0A078IZM9"/>
<dbReference type="EMBL" id="LK033619">
    <property type="protein sequence ID" value="CDY57959.1"/>
    <property type="molecule type" value="Genomic_DNA"/>
</dbReference>
<keyword evidence="1" id="KW-0732">Signal</keyword>
<keyword evidence="3" id="KW-1185">Reference proteome</keyword>
<evidence type="ECO:0000313" key="2">
    <source>
        <dbReference type="EMBL" id="CDY57959.1"/>
    </source>
</evidence>